<dbReference type="InterPro" id="IPR052393">
    <property type="entry name" value="Cadmium-induced_rsp"/>
</dbReference>
<keyword evidence="2" id="KW-0223">Dioxygenase</keyword>
<dbReference type="Proteomes" id="UP000035065">
    <property type="component" value="Unassembled WGS sequence"/>
</dbReference>
<dbReference type="Pfam" id="PF00903">
    <property type="entry name" value="Glyoxalase"/>
    <property type="match status" value="1"/>
</dbReference>
<dbReference type="RefSeq" id="WP_009678365.1">
    <property type="nucleotide sequence ID" value="NZ_AEUD01000003.1"/>
</dbReference>
<dbReference type="eggNOG" id="COG0346">
    <property type="taxonomic scope" value="Bacteria"/>
</dbReference>
<dbReference type="InterPro" id="IPR029068">
    <property type="entry name" value="Glyas_Bleomycin-R_OHBP_Dase"/>
</dbReference>
<name>F1YGZ1_9ACTN</name>
<comment type="caution">
    <text evidence="2">The sequence shown here is derived from an EMBL/GenBank/DDBJ whole genome shotgun (WGS) entry which is preliminary data.</text>
</comment>
<proteinExistence type="predicted"/>
<reference evidence="2 3" key="1">
    <citation type="journal article" date="2011" name="J. Bacteriol.">
        <title>Draft Genome Sequence of Gordonia neofelifaecis NRRL B-59395, a Cholesterol-Degrading Actinomycete.</title>
        <authorList>
            <person name="Ge F."/>
            <person name="Li W."/>
            <person name="Chen G."/>
            <person name="Liu Y."/>
            <person name="Zhang G."/>
            <person name="Yong B."/>
            <person name="Wang Q."/>
            <person name="Wang N."/>
            <person name="Huang Z."/>
            <person name="Li W."/>
            <person name="Wang J."/>
            <person name="Wu C."/>
            <person name="Xie Q."/>
            <person name="Liu G."/>
        </authorList>
    </citation>
    <scope>NUCLEOTIDE SEQUENCE [LARGE SCALE GENOMIC DNA]</scope>
    <source>
        <strain evidence="2 3">NRRL B-59395</strain>
    </source>
</reference>
<accession>F1YGZ1</accession>
<dbReference type="PANTHER" id="PTHR41294:SF1">
    <property type="entry name" value="CADMIUM-INDUCED PROTEIN CADI"/>
    <property type="match status" value="1"/>
</dbReference>
<dbReference type="SUPFAM" id="SSF54593">
    <property type="entry name" value="Glyoxalase/Bleomycin resistance protein/Dihydroxybiphenyl dioxygenase"/>
    <property type="match status" value="1"/>
</dbReference>
<dbReference type="PANTHER" id="PTHR41294">
    <property type="entry name" value="CADMIUM-INDUCED PROTEIN CADI"/>
    <property type="match status" value="1"/>
</dbReference>
<dbReference type="AlphaFoldDB" id="F1YGZ1"/>
<dbReference type="InterPro" id="IPR037523">
    <property type="entry name" value="VOC_core"/>
</dbReference>
<evidence type="ECO:0000313" key="2">
    <source>
        <dbReference type="EMBL" id="EGD56289.1"/>
    </source>
</evidence>
<evidence type="ECO:0000313" key="3">
    <source>
        <dbReference type="Proteomes" id="UP000035065"/>
    </source>
</evidence>
<dbReference type="InterPro" id="IPR049789">
    <property type="entry name" value="ArsI/CadI-like"/>
</dbReference>
<keyword evidence="2" id="KW-0560">Oxidoreductase</keyword>
<dbReference type="OrthoDB" id="9789608at2"/>
<dbReference type="InterPro" id="IPR004360">
    <property type="entry name" value="Glyas_Fos-R_dOase_dom"/>
</dbReference>
<dbReference type="GO" id="GO:0046686">
    <property type="term" value="P:response to cadmium ion"/>
    <property type="evidence" value="ECO:0007669"/>
    <property type="project" value="TreeGrafter"/>
</dbReference>
<protein>
    <submittedName>
        <fullName evidence="2">Glyoxalase/bleomycin resistance protein/dioxygenase</fullName>
    </submittedName>
</protein>
<dbReference type="STRING" id="644548.SCNU_05546"/>
<keyword evidence="3" id="KW-1185">Reference proteome</keyword>
<sequence>MSRVQLALNVDDLEASIAFYSKLFNTAPAKVKPGYANFAIDEPALKLVLLENRGEGGTINHLGVEVDSSETVHGEIARLTGEGLFTEEQINTTCCFATQDKVWVGAPDGERWEVYTVLADSDTFGEAPALASEGSDLGLTQASQDSSACCTPASSCC</sequence>
<dbReference type="PROSITE" id="PS51819">
    <property type="entry name" value="VOC"/>
    <property type="match status" value="1"/>
</dbReference>
<dbReference type="Gene3D" id="3.10.180.10">
    <property type="entry name" value="2,3-Dihydroxybiphenyl 1,2-Dioxygenase, domain 1"/>
    <property type="match status" value="1"/>
</dbReference>
<gene>
    <name evidence="2" type="ORF">SCNU_05546</name>
</gene>
<organism evidence="2 3">
    <name type="scientific">Gordonia neofelifaecis NRRL B-59395</name>
    <dbReference type="NCBI Taxonomy" id="644548"/>
    <lineage>
        <taxon>Bacteria</taxon>
        <taxon>Bacillati</taxon>
        <taxon>Actinomycetota</taxon>
        <taxon>Actinomycetes</taxon>
        <taxon>Mycobacteriales</taxon>
        <taxon>Gordoniaceae</taxon>
        <taxon>Gordonia</taxon>
    </lineage>
</organism>
<dbReference type="NCBIfam" id="NF041414">
    <property type="entry name" value="ArsI_CadI_VOC"/>
    <property type="match status" value="1"/>
</dbReference>
<evidence type="ECO:0000259" key="1">
    <source>
        <dbReference type="PROSITE" id="PS51819"/>
    </source>
</evidence>
<dbReference type="EMBL" id="AEUD01000003">
    <property type="protein sequence ID" value="EGD56289.1"/>
    <property type="molecule type" value="Genomic_DNA"/>
</dbReference>
<dbReference type="GO" id="GO:0051213">
    <property type="term" value="F:dioxygenase activity"/>
    <property type="evidence" value="ECO:0007669"/>
    <property type="project" value="UniProtKB-KW"/>
</dbReference>
<feature type="domain" description="VOC" evidence="1">
    <location>
        <begin position="2"/>
        <end position="117"/>
    </location>
</feature>